<dbReference type="Pfam" id="PF00005">
    <property type="entry name" value="ABC_tran"/>
    <property type="match status" value="1"/>
</dbReference>
<dbReference type="Pfam" id="PF00664">
    <property type="entry name" value="ABC_membrane"/>
    <property type="match status" value="1"/>
</dbReference>
<evidence type="ECO:0000313" key="13">
    <source>
        <dbReference type="Proteomes" id="UP000824260"/>
    </source>
</evidence>
<proteinExistence type="predicted"/>
<dbReference type="PROSITE" id="PS50893">
    <property type="entry name" value="ABC_TRANSPORTER_2"/>
    <property type="match status" value="1"/>
</dbReference>
<name>A0A9D0ZMR0_9FIRM</name>
<dbReference type="SUPFAM" id="SSF90123">
    <property type="entry name" value="ABC transporter transmembrane region"/>
    <property type="match status" value="1"/>
</dbReference>
<dbReference type="InterPro" id="IPR036640">
    <property type="entry name" value="ABC1_TM_sf"/>
</dbReference>
<evidence type="ECO:0000259" key="11">
    <source>
        <dbReference type="PROSITE" id="PS50929"/>
    </source>
</evidence>
<feature type="transmembrane region" description="Helical" evidence="9">
    <location>
        <begin position="21"/>
        <end position="44"/>
    </location>
</feature>
<evidence type="ECO:0000256" key="2">
    <source>
        <dbReference type="ARBA" id="ARBA00022448"/>
    </source>
</evidence>
<evidence type="ECO:0000256" key="7">
    <source>
        <dbReference type="ARBA" id="ARBA00022989"/>
    </source>
</evidence>
<evidence type="ECO:0000313" key="12">
    <source>
        <dbReference type="EMBL" id="HIQ83081.1"/>
    </source>
</evidence>
<gene>
    <name evidence="12" type="ORF">IAA52_08260</name>
</gene>
<dbReference type="InterPro" id="IPR039421">
    <property type="entry name" value="Type_1_exporter"/>
</dbReference>
<dbReference type="InterPro" id="IPR011527">
    <property type="entry name" value="ABC1_TM_dom"/>
</dbReference>
<evidence type="ECO:0000256" key="9">
    <source>
        <dbReference type="SAM" id="Phobius"/>
    </source>
</evidence>
<comment type="caution">
    <text evidence="12">The sequence shown here is derived from an EMBL/GenBank/DDBJ whole genome shotgun (WGS) entry which is preliminary data.</text>
</comment>
<dbReference type="SMART" id="SM00382">
    <property type="entry name" value="AAA"/>
    <property type="match status" value="1"/>
</dbReference>
<keyword evidence="8 9" id="KW-0472">Membrane</keyword>
<evidence type="ECO:0000256" key="1">
    <source>
        <dbReference type="ARBA" id="ARBA00004651"/>
    </source>
</evidence>
<accession>A0A9D0ZMR0</accession>
<evidence type="ECO:0000256" key="4">
    <source>
        <dbReference type="ARBA" id="ARBA00022692"/>
    </source>
</evidence>
<protein>
    <submittedName>
        <fullName evidence="12">ABC transporter ATP-binding protein</fullName>
    </submittedName>
</protein>
<feature type="domain" description="ABC transporter" evidence="10">
    <location>
        <begin position="337"/>
        <end position="570"/>
    </location>
</feature>
<dbReference type="EMBL" id="DVFZ01000084">
    <property type="protein sequence ID" value="HIQ83081.1"/>
    <property type="molecule type" value="Genomic_DNA"/>
</dbReference>
<keyword evidence="3" id="KW-1003">Cell membrane</keyword>
<feature type="transmembrane region" description="Helical" evidence="9">
    <location>
        <begin position="247"/>
        <end position="266"/>
    </location>
</feature>
<keyword evidence="6 12" id="KW-0067">ATP-binding</keyword>
<dbReference type="InterPro" id="IPR003439">
    <property type="entry name" value="ABC_transporter-like_ATP-bd"/>
</dbReference>
<evidence type="ECO:0000256" key="6">
    <source>
        <dbReference type="ARBA" id="ARBA00022840"/>
    </source>
</evidence>
<sequence>MIGFIRKILAFCEGYAVRIRIAFVFSFFKSLCMKAPVVLAYYALIHFREGTMSGQVCGQLALAMGASVILQIICAHIANVLQAGTGYLVMAEKRLRLGEHLRRLPMGYFTAGNIGKISSVLSSDMVFLEENGMTVLADIMNYIFSEAVMVIMLFCIHPWLGLAGLAIIAVICCVSRAMRGETIRDSAVMREQSENLTEAVLSFAEGIGTIKSYNLLGERSKELTDNFARSCEKNIAFERHQSVWQRWLQMLYGIGAAAVLLAALWLESTSGLSAMMAIGLLLFVFDVFQPIRQYNGDAARLAIMGKCIDRIEEVLQEPELPDFGTQRMPAPGGAPEIEFRNVSFGYGETEVLHQVSFSQPRNTLFALVGPSGGGKTTIANLLARFWDVQKGSVLVRGVDVRRLPLGTLMDHISMVFQNVYLFHDTIYNNIAMGRPDASREEVIEAAKQARCYDFIMALPDGFDTMVGEGGANLSGGERQRISIARCILKDAPIVILDEATANVDADNESYIQEAISSLCRGKTLLVIAHRLNTIFHADRILVVERGAIVQAGRHEELAAQEGVYRRFVAARSGGMGWNRR</sequence>
<keyword evidence="5" id="KW-0547">Nucleotide-binding</keyword>
<evidence type="ECO:0000259" key="10">
    <source>
        <dbReference type="PROSITE" id="PS50893"/>
    </source>
</evidence>
<dbReference type="Gene3D" id="3.40.50.300">
    <property type="entry name" value="P-loop containing nucleotide triphosphate hydrolases"/>
    <property type="match status" value="1"/>
</dbReference>
<dbReference type="GO" id="GO:0034040">
    <property type="term" value="F:ATPase-coupled lipid transmembrane transporter activity"/>
    <property type="evidence" value="ECO:0007669"/>
    <property type="project" value="TreeGrafter"/>
</dbReference>
<keyword evidence="7 9" id="KW-1133">Transmembrane helix</keyword>
<reference evidence="12" key="2">
    <citation type="journal article" date="2021" name="PeerJ">
        <title>Extensive microbial diversity within the chicken gut microbiome revealed by metagenomics and culture.</title>
        <authorList>
            <person name="Gilroy R."/>
            <person name="Ravi A."/>
            <person name="Getino M."/>
            <person name="Pursley I."/>
            <person name="Horton D.L."/>
            <person name="Alikhan N.F."/>
            <person name="Baker D."/>
            <person name="Gharbi K."/>
            <person name="Hall N."/>
            <person name="Watson M."/>
            <person name="Adriaenssens E.M."/>
            <person name="Foster-Nyarko E."/>
            <person name="Jarju S."/>
            <person name="Secka A."/>
            <person name="Antonio M."/>
            <person name="Oren A."/>
            <person name="Chaudhuri R.R."/>
            <person name="La Ragione R."/>
            <person name="Hildebrand F."/>
            <person name="Pallen M.J."/>
        </authorList>
    </citation>
    <scope>NUCLEOTIDE SEQUENCE</scope>
    <source>
        <strain evidence="12">ChiSjej6B24-2974</strain>
    </source>
</reference>
<evidence type="ECO:0000256" key="5">
    <source>
        <dbReference type="ARBA" id="ARBA00022741"/>
    </source>
</evidence>
<dbReference type="GO" id="GO:0140359">
    <property type="term" value="F:ABC-type transporter activity"/>
    <property type="evidence" value="ECO:0007669"/>
    <property type="project" value="InterPro"/>
</dbReference>
<feature type="transmembrane region" description="Helical" evidence="9">
    <location>
        <begin position="108"/>
        <end position="128"/>
    </location>
</feature>
<dbReference type="GO" id="GO:0005886">
    <property type="term" value="C:plasma membrane"/>
    <property type="evidence" value="ECO:0007669"/>
    <property type="project" value="UniProtKB-SubCell"/>
</dbReference>
<dbReference type="PANTHER" id="PTHR24221:SF397">
    <property type="entry name" value="ABC TRANSPORTER, ATP-BINDING TRANSMEMBRANE PROTEIN"/>
    <property type="match status" value="1"/>
</dbReference>
<reference evidence="12" key="1">
    <citation type="submission" date="2020-10" db="EMBL/GenBank/DDBJ databases">
        <authorList>
            <person name="Gilroy R."/>
        </authorList>
    </citation>
    <scope>NUCLEOTIDE SEQUENCE</scope>
    <source>
        <strain evidence="12">ChiSjej6B24-2974</strain>
    </source>
</reference>
<comment type="subcellular location">
    <subcellularLocation>
        <location evidence="1">Cell membrane</location>
        <topology evidence="1">Multi-pass membrane protein</topology>
    </subcellularLocation>
</comment>
<dbReference type="Proteomes" id="UP000824260">
    <property type="component" value="Unassembled WGS sequence"/>
</dbReference>
<dbReference type="GO" id="GO:0005524">
    <property type="term" value="F:ATP binding"/>
    <property type="evidence" value="ECO:0007669"/>
    <property type="project" value="UniProtKB-KW"/>
</dbReference>
<keyword evidence="2" id="KW-0813">Transport</keyword>
<feature type="transmembrane region" description="Helical" evidence="9">
    <location>
        <begin position="64"/>
        <end position="88"/>
    </location>
</feature>
<organism evidence="12 13">
    <name type="scientific">Candidatus Pullichristensenella stercorigallinarum</name>
    <dbReference type="NCBI Taxonomy" id="2840909"/>
    <lineage>
        <taxon>Bacteria</taxon>
        <taxon>Bacillati</taxon>
        <taxon>Bacillota</taxon>
        <taxon>Clostridia</taxon>
        <taxon>Candidatus Pullichristensenella</taxon>
    </lineage>
</organism>
<dbReference type="InterPro" id="IPR003593">
    <property type="entry name" value="AAA+_ATPase"/>
</dbReference>
<keyword evidence="4 9" id="KW-0812">Transmembrane</keyword>
<dbReference type="Gene3D" id="1.20.1560.10">
    <property type="entry name" value="ABC transporter type 1, transmembrane domain"/>
    <property type="match status" value="1"/>
</dbReference>
<evidence type="ECO:0000256" key="8">
    <source>
        <dbReference type="ARBA" id="ARBA00023136"/>
    </source>
</evidence>
<feature type="domain" description="ABC transmembrane type-1" evidence="11">
    <location>
        <begin position="60"/>
        <end position="293"/>
    </location>
</feature>
<dbReference type="PROSITE" id="PS00211">
    <property type="entry name" value="ABC_TRANSPORTER_1"/>
    <property type="match status" value="1"/>
</dbReference>
<feature type="transmembrane region" description="Helical" evidence="9">
    <location>
        <begin position="148"/>
        <end position="174"/>
    </location>
</feature>
<evidence type="ECO:0000256" key="3">
    <source>
        <dbReference type="ARBA" id="ARBA00022475"/>
    </source>
</evidence>
<dbReference type="AlphaFoldDB" id="A0A9D0ZMR0"/>
<dbReference type="GO" id="GO:0016887">
    <property type="term" value="F:ATP hydrolysis activity"/>
    <property type="evidence" value="ECO:0007669"/>
    <property type="project" value="InterPro"/>
</dbReference>
<dbReference type="FunFam" id="3.40.50.300:FF:000221">
    <property type="entry name" value="Multidrug ABC transporter ATP-binding protein"/>
    <property type="match status" value="1"/>
</dbReference>
<dbReference type="InterPro" id="IPR027417">
    <property type="entry name" value="P-loop_NTPase"/>
</dbReference>
<dbReference type="SUPFAM" id="SSF52540">
    <property type="entry name" value="P-loop containing nucleoside triphosphate hydrolases"/>
    <property type="match status" value="1"/>
</dbReference>
<dbReference type="PROSITE" id="PS50929">
    <property type="entry name" value="ABC_TM1F"/>
    <property type="match status" value="1"/>
</dbReference>
<dbReference type="PANTHER" id="PTHR24221">
    <property type="entry name" value="ATP-BINDING CASSETTE SUB-FAMILY B"/>
    <property type="match status" value="1"/>
</dbReference>
<dbReference type="InterPro" id="IPR017871">
    <property type="entry name" value="ABC_transporter-like_CS"/>
</dbReference>